<reference evidence="3" key="3">
    <citation type="submission" date="2025-04" db="UniProtKB">
        <authorList>
            <consortium name="RefSeq"/>
        </authorList>
    </citation>
    <scope>IDENTIFICATION</scope>
    <source>
        <strain evidence="3">CBS 304.34</strain>
    </source>
</reference>
<name>A0A6A6YM59_9PEZI</name>
<reference evidence="3" key="2">
    <citation type="submission" date="2020-04" db="EMBL/GenBank/DDBJ databases">
        <authorList>
            <consortium name="NCBI Genome Project"/>
        </authorList>
    </citation>
    <scope>NUCLEOTIDE SEQUENCE</scope>
    <source>
        <strain evidence="3">CBS 304.34</strain>
    </source>
</reference>
<dbReference type="OrthoDB" id="5410741at2759"/>
<evidence type="ECO:0000313" key="1">
    <source>
        <dbReference type="EMBL" id="KAF2809962.1"/>
    </source>
</evidence>
<protein>
    <submittedName>
        <fullName evidence="1 3">Uncharacterized protein</fullName>
    </submittedName>
</protein>
<proteinExistence type="predicted"/>
<dbReference type="EMBL" id="MU003700">
    <property type="protein sequence ID" value="KAF2809962.1"/>
    <property type="molecule type" value="Genomic_DNA"/>
</dbReference>
<sequence>MAHHDRGGRSYGAYDTPIAMKGAIIALRLLSKLQYQEIERQTGVSESTAAKLYNKAKQDAGNEDLHDMLASLCPRSARPGMKPKVPKDTALSHQIRQDILLFEDYPFEEAAAPAIAAAGLKPLARSTIENIAWEHRDPLCPVPIVRGIRPKKPALDAAQKDTRFKHCSWIQDTINRT</sequence>
<dbReference type="Proteomes" id="UP000504636">
    <property type="component" value="Unplaced"/>
</dbReference>
<dbReference type="GeneID" id="54466377"/>
<organism evidence="1">
    <name type="scientific">Mytilinidion resinicola</name>
    <dbReference type="NCBI Taxonomy" id="574789"/>
    <lineage>
        <taxon>Eukaryota</taxon>
        <taxon>Fungi</taxon>
        <taxon>Dikarya</taxon>
        <taxon>Ascomycota</taxon>
        <taxon>Pezizomycotina</taxon>
        <taxon>Dothideomycetes</taxon>
        <taxon>Pleosporomycetidae</taxon>
        <taxon>Mytilinidiales</taxon>
        <taxon>Mytilinidiaceae</taxon>
        <taxon>Mytilinidion</taxon>
    </lineage>
</organism>
<dbReference type="RefSeq" id="XP_033576926.1">
    <property type="nucleotide sequence ID" value="XM_033725484.1"/>
</dbReference>
<evidence type="ECO:0000313" key="3">
    <source>
        <dbReference type="RefSeq" id="XP_033576926.1"/>
    </source>
</evidence>
<accession>A0A6A6YM59</accession>
<dbReference type="AlphaFoldDB" id="A0A6A6YM59"/>
<evidence type="ECO:0000313" key="2">
    <source>
        <dbReference type="Proteomes" id="UP000504636"/>
    </source>
</evidence>
<reference evidence="1 3" key="1">
    <citation type="journal article" date="2020" name="Stud. Mycol.">
        <title>101 Dothideomycetes genomes: a test case for predicting lifestyles and emergence of pathogens.</title>
        <authorList>
            <person name="Haridas S."/>
            <person name="Albert R."/>
            <person name="Binder M."/>
            <person name="Bloem J."/>
            <person name="Labutti K."/>
            <person name="Salamov A."/>
            <person name="Andreopoulos B."/>
            <person name="Baker S."/>
            <person name="Barry K."/>
            <person name="Bills G."/>
            <person name="Bluhm B."/>
            <person name="Cannon C."/>
            <person name="Castanera R."/>
            <person name="Culley D."/>
            <person name="Daum C."/>
            <person name="Ezra D."/>
            <person name="Gonzalez J."/>
            <person name="Henrissat B."/>
            <person name="Kuo A."/>
            <person name="Liang C."/>
            <person name="Lipzen A."/>
            <person name="Lutzoni F."/>
            <person name="Magnuson J."/>
            <person name="Mondo S."/>
            <person name="Nolan M."/>
            <person name="Ohm R."/>
            <person name="Pangilinan J."/>
            <person name="Park H.-J."/>
            <person name="Ramirez L."/>
            <person name="Alfaro M."/>
            <person name="Sun H."/>
            <person name="Tritt A."/>
            <person name="Yoshinaga Y."/>
            <person name="Zwiers L.-H."/>
            <person name="Turgeon B."/>
            <person name="Goodwin S."/>
            <person name="Spatafora J."/>
            <person name="Crous P."/>
            <person name="Grigoriev I."/>
        </authorList>
    </citation>
    <scope>NUCLEOTIDE SEQUENCE</scope>
    <source>
        <strain evidence="1 3">CBS 304.34</strain>
    </source>
</reference>
<keyword evidence="2" id="KW-1185">Reference proteome</keyword>
<gene>
    <name evidence="1 3" type="ORF">BDZ99DRAFT_520053</name>
</gene>